<organism evidence="1 2">
    <name type="scientific">Chryseobacterium salviniae</name>
    <dbReference type="NCBI Taxonomy" id="3101750"/>
    <lineage>
        <taxon>Bacteria</taxon>
        <taxon>Pseudomonadati</taxon>
        <taxon>Bacteroidota</taxon>
        <taxon>Flavobacteriia</taxon>
        <taxon>Flavobacteriales</taxon>
        <taxon>Weeksellaceae</taxon>
        <taxon>Chryseobacterium group</taxon>
        <taxon>Chryseobacterium</taxon>
    </lineage>
</organism>
<sequence length="750" mass="83315">MDVNYAYYTTAKGYRIVNGTAAQFLKADGSVDSAHYIPINTEINMADKNINFTTGIISRFENNSRVFNNVFQKFTNSDQTGILSFKFPQATQLATMLDVTIKIFGWQGTTLGTIKVAFYKITAASINNKHKAIIECSDNFPSTVINAGIDASGNVCINIGESNTMWGTYLKAEVERVTAFYSGANFDWSKGWNQTIETDVSGYTTLVPIATEVVATKSWADQNNLVKNPGILGSADLNTLLTPGFYSQATNAGSTLANNYPSDGLFAGSLRVYKTISSGIVQEYQTRTSGGTVTFIRSTENNGTSWTGWKKVLTSLDFNPSNYYTKNESLNLFVGKNGVETINDTKTFAQSPVIPNGTVGTHAVNLNQLNGKANALENASGIGFSSGNYPSADGSQYPYIYFNNGGTQAHIPLATQDYLQNNFLSTPNGTSILISGSDLNNYLKTGFYRGSGLANAPMNNGGWWYVSVETHDSSWVKQTATAFGSGNNPNITYQRTMVGGKWTGWVQIWTTADFNLSNIQQWNYAYQYGLKLNEEFTVLQNTGLILADDYFGAESGIIDHQLTRLLAAKYGPYYFYGSEYGKFDGLNFEWKNSTFGMGMQPNDKDKLIVNGSVKALRNFKSEEERPDTLFIPNGETADLRDEIINDESEYAIRLDPHEYYIDPSGYLEVNDRNRLIHIIGEETKMVVNFKDVHPKQQIVIYNFDENGGALEVRIQGNKIYYVDARCFLKLYVTKSLRVIAERQQPCDMVW</sequence>
<reference evidence="1 2" key="1">
    <citation type="submission" date="2024-01" db="EMBL/GenBank/DDBJ databases">
        <title>Chryseobacterium sp. T9W2-O.</title>
        <authorList>
            <person name="Maltman C."/>
        </authorList>
    </citation>
    <scope>NUCLEOTIDE SEQUENCE [LARGE SCALE GENOMIC DNA]</scope>
    <source>
        <strain evidence="1 2">T9W2-O</strain>
    </source>
</reference>
<evidence type="ECO:0000313" key="1">
    <source>
        <dbReference type="EMBL" id="MEC3874327.1"/>
    </source>
</evidence>
<dbReference type="CDD" id="cd19958">
    <property type="entry name" value="pyocin_knob"/>
    <property type="match status" value="2"/>
</dbReference>
<protein>
    <submittedName>
        <fullName evidence="1">Pyocin knob domain-containing protein</fullName>
    </submittedName>
</protein>
<accession>A0ABU6HR36</accession>
<dbReference type="RefSeq" id="WP_326319411.1">
    <property type="nucleotide sequence ID" value="NZ_JAYLAA010000006.1"/>
</dbReference>
<evidence type="ECO:0000313" key="2">
    <source>
        <dbReference type="Proteomes" id="UP001348397"/>
    </source>
</evidence>
<gene>
    <name evidence="1" type="ORF">SOP96_01225</name>
</gene>
<dbReference type="Proteomes" id="UP001348397">
    <property type="component" value="Unassembled WGS sequence"/>
</dbReference>
<name>A0ABU6HR36_9FLAO</name>
<keyword evidence="2" id="KW-1185">Reference proteome</keyword>
<dbReference type="EMBL" id="JAYLAA010000006">
    <property type="protein sequence ID" value="MEC3874327.1"/>
    <property type="molecule type" value="Genomic_DNA"/>
</dbReference>
<proteinExistence type="predicted"/>
<comment type="caution">
    <text evidence="1">The sequence shown here is derived from an EMBL/GenBank/DDBJ whole genome shotgun (WGS) entry which is preliminary data.</text>
</comment>